<feature type="compositionally biased region" description="Polar residues" evidence="2">
    <location>
        <begin position="22"/>
        <end position="36"/>
    </location>
</feature>
<feature type="transmembrane region" description="Helical" evidence="3">
    <location>
        <begin position="52"/>
        <end position="75"/>
    </location>
</feature>
<evidence type="ECO:0000256" key="2">
    <source>
        <dbReference type="SAM" id="MobiDB-lite"/>
    </source>
</evidence>
<keyword evidence="3" id="KW-0812">Transmembrane</keyword>
<comment type="similarity">
    <text evidence="1">Belongs to the LytR/CpsA/Psr (LCP) family.</text>
</comment>
<gene>
    <name evidence="5" type="ORF">JYB65_11700</name>
</gene>
<dbReference type="PANTHER" id="PTHR33392:SF6">
    <property type="entry name" value="POLYISOPRENYL-TEICHOIC ACID--PEPTIDOGLYCAN TEICHOIC ACID TRANSFERASE TAGU"/>
    <property type="match status" value="1"/>
</dbReference>
<keyword evidence="3" id="KW-0472">Membrane</keyword>
<evidence type="ECO:0000256" key="1">
    <source>
        <dbReference type="ARBA" id="ARBA00006068"/>
    </source>
</evidence>
<dbReference type="Proteomes" id="UP000664545">
    <property type="component" value="Unassembled WGS sequence"/>
</dbReference>
<evidence type="ECO:0000313" key="6">
    <source>
        <dbReference type="Proteomes" id="UP000664545"/>
    </source>
</evidence>
<accession>A0A939IJX1</accession>
<evidence type="ECO:0000256" key="3">
    <source>
        <dbReference type="SAM" id="Phobius"/>
    </source>
</evidence>
<comment type="caution">
    <text evidence="5">The sequence shown here is derived from an EMBL/GenBank/DDBJ whole genome shotgun (WGS) entry which is preliminary data.</text>
</comment>
<dbReference type="AlphaFoldDB" id="A0A939IJX1"/>
<feature type="domain" description="Cell envelope-related transcriptional attenuator" evidence="4">
    <location>
        <begin position="137"/>
        <end position="288"/>
    </location>
</feature>
<dbReference type="PANTHER" id="PTHR33392">
    <property type="entry name" value="POLYISOPRENYL-TEICHOIC ACID--PEPTIDOGLYCAN TEICHOIC ACID TRANSFERASE TAGU"/>
    <property type="match status" value="1"/>
</dbReference>
<reference evidence="5" key="1">
    <citation type="submission" date="2021-02" db="EMBL/GenBank/DDBJ databases">
        <title>Abyssanaerobacter marinus gen.nov., sp., nov, anaerobic bacterium isolated from the Onnuri vent field of Indian Ocean and suggestion of Mogibacteriaceae fam. nov., and proposal of reclassification of ambiguous this family's genus member.</title>
        <authorList>
            <person name="Kim Y.J."/>
            <person name="Yang J.-A."/>
        </authorList>
    </citation>
    <scope>NUCLEOTIDE SEQUENCE</scope>
    <source>
        <strain evidence="5">DSM 2634</strain>
    </source>
</reference>
<organism evidence="5 6">
    <name type="scientific">Clostridium aminobutyricum</name>
    <dbReference type="NCBI Taxonomy" id="33953"/>
    <lineage>
        <taxon>Bacteria</taxon>
        <taxon>Bacillati</taxon>
        <taxon>Bacillota</taxon>
        <taxon>Clostridia</taxon>
        <taxon>Eubacteriales</taxon>
        <taxon>Clostridiaceae</taxon>
        <taxon>Clostridium</taxon>
    </lineage>
</organism>
<keyword evidence="3" id="KW-1133">Transmembrane helix</keyword>
<evidence type="ECO:0000259" key="4">
    <source>
        <dbReference type="Pfam" id="PF03816"/>
    </source>
</evidence>
<dbReference type="EMBL" id="JAFJZZ010000006">
    <property type="protein sequence ID" value="MBN7774028.1"/>
    <property type="molecule type" value="Genomic_DNA"/>
</dbReference>
<dbReference type="RefSeq" id="WP_206582872.1">
    <property type="nucleotide sequence ID" value="NZ_JAFJZZ010000006.1"/>
</dbReference>
<name>A0A939IJX1_CLOAM</name>
<sequence length="378" mass="42356">MSRSEKKQRALERAERTRQREMQNGYTEDTSQPTLQSKATTKTKKPASALQIFFKTFVIAFAVLTAISLGATSVYTKFMNFNPFEKEDQYTPIIVDEMDNDREELASLVDENSPLYNQIKDADRANVLLLGVNGNLTDTIMLVSFDRENKKVDVISIPRDTYYHREGYNGLAEKKLNAAYKGNPVNTAKAVSKILCGIPINYYAVIKYEGVENIVDSMGGVPVNIPFNMKYDDPYDKPPLHINLKKGEQVLDGKHAVQFLRYRHGYTEGDMGRVKAQQEFMKSAFRQCLSFKLPTVTKTVFENVDSDITIGTALSLAKGAAGISSDSITTYTMPNTLDPDPPFYVYPDADGIEEMIIQIYSGKTSEEQTTDGAVSQEQ</sequence>
<dbReference type="Gene3D" id="3.40.630.190">
    <property type="entry name" value="LCP protein"/>
    <property type="match status" value="1"/>
</dbReference>
<protein>
    <submittedName>
        <fullName evidence="5">LCP family protein</fullName>
    </submittedName>
</protein>
<dbReference type="Pfam" id="PF03816">
    <property type="entry name" value="LytR_cpsA_psr"/>
    <property type="match status" value="1"/>
</dbReference>
<feature type="region of interest" description="Disordered" evidence="2">
    <location>
        <begin position="1"/>
        <end position="40"/>
    </location>
</feature>
<feature type="compositionally biased region" description="Basic and acidic residues" evidence="2">
    <location>
        <begin position="1"/>
        <end position="21"/>
    </location>
</feature>
<dbReference type="NCBIfam" id="TIGR00350">
    <property type="entry name" value="lytR_cpsA_psr"/>
    <property type="match status" value="1"/>
</dbReference>
<dbReference type="InterPro" id="IPR004474">
    <property type="entry name" value="LytR_CpsA_psr"/>
</dbReference>
<evidence type="ECO:0000313" key="5">
    <source>
        <dbReference type="EMBL" id="MBN7774028.1"/>
    </source>
</evidence>
<keyword evidence="6" id="KW-1185">Reference proteome</keyword>
<dbReference type="InterPro" id="IPR050922">
    <property type="entry name" value="LytR/CpsA/Psr_CW_biosynth"/>
</dbReference>
<proteinExistence type="inferred from homology"/>